<dbReference type="PROSITE" id="PS50125">
    <property type="entry name" value="GUANYLATE_CYCLASE_2"/>
    <property type="match status" value="2"/>
</dbReference>
<dbReference type="InterPro" id="IPR029787">
    <property type="entry name" value="Nucleotide_cyclase"/>
</dbReference>
<dbReference type="SUPFAM" id="SSF55073">
    <property type="entry name" value="Nucleotide cyclase"/>
    <property type="match status" value="2"/>
</dbReference>
<sequence length="515" mass="56640">MAKRTWNEDAAKSRIATRLKEVSNVVIKDYVRDTDLTGIGTSIAYRVDGVHLYIDIININELLETTAADGERAHKRALRFLNNHYRAVCNILLDVDAIQVDFHNQRLHAVFAKPYNDEAARVHKAVATAQLVRAVLAKIGENEDDPLPTAKTRVGIDTGKALAVNNGRRRSREPLFLGNPANQAAKRAGHDTEVEGIFITNNARSAVGWDKVLNDFSTALTDEQISKSQEKADLTMTVDKVVKDWETDLKNNPIGKFEFTRHTPPYRDLDLEELTPRNSRRQEATSIYADIDNFTCYVADRIDDNDGAVDVVKTLHVLRSELDAVLYEDSAGRKVRFIGDCIHGILVEGTAANTDDKETAKNAMICAAAMRSSFAVALRELKAEGIDVGDLGLAIGLEHGFVAVTRLGMKSEMIRCCISRSVLASEAEQLRCNGRQTAIGPTLNEHAPPQFQDLFRNDRRRSDFDYDAAMEALNTKDDSKKASASGSLLKSATAASAGFSFGTAAEPSRNLAGFS</sequence>
<name>A0ABR6YKT9_9BURK</name>
<dbReference type="Pfam" id="PF00211">
    <property type="entry name" value="Guanylate_cyc"/>
    <property type="match status" value="1"/>
</dbReference>
<evidence type="ECO:0000313" key="3">
    <source>
        <dbReference type="Proteomes" id="UP000613113"/>
    </source>
</evidence>
<dbReference type="Gene3D" id="3.30.70.1230">
    <property type="entry name" value="Nucleotide cyclase"/>
    <property type="match status" value="2"/>
</dbReference>
<proteinExistence type="predicted"/>
<feature type="domain" description="Guanylate cyclase" evidence="1">
    <location>
        <begin position="285"/>
        <end position="410"/>
    </location>
</feature>
<feature type="domain" description="Guanylate cyclase" evidence="1">
    <location>
        <begin position="50"/>
        <end position="188"/>
    </location>
</feature>
<gene>
    <name evidence="2" type="ORF">H8K27_05200</name>
</gene>
<keyword evidence="3" id="KW-1185">Reference proteome</keyword>
<comment type="caution">
    <text evidence="2">The sequence shown here is derived from an EMBL/GenBank/DDBJ whole genome shotgun (WGS) entry which is preliminary data.</text>
</comment>
<dbReference type="InterPro" id="IPR001054">
    <property type="entry name" value="A/G_cyclase"/>
</dbReference>
<evidence type="ECO:0000259" key="1">
    <source>
        <dbReference type="PROSITE" id="PS50125"/>
    </source>
</evidence>
<dbReference type="EMBL" id="JACOGC010000002">
    <property type="protein sequence ID" value="MBC3884522.1"/>
    <property type="molecule type" value="Genomic_DNA"/>
</dbReference>
<evidence type="ECO:0000313" key="2">
    <source>
        <dbReference type="EMBL" id="MBC3884522.1"/>
    </source>
</evidence>
<dbReference type="Proteomes" id="UP000613113">
    <property type="component" value="Unassembled WGS sequence"/>
</dbReference>
<accession>A0ABR6YKT9</accession>
<organism evidence="2 3">
    <name type="scientific">Undibacterium griseum</name>
    <dbReference type="NCBI Taxonomy" id="2762295"/>
    <lineage>
        <taxon>Bacteria</taxon>
        <taxon>Pseudomonadati</taxon>
        <taxon>Pseudomonadota</taxon>
        <taxon>Betaproteobacteria</taxon>
        <taxon>Burkholderiales</taxon>
        <taxon>Oxalobacteraceae</taxon>
        <taxon>Undibacterium</taxon>
    </lineage>
</organism>
<reference evidence="2 3" key="1">
    <citation type="submission" date="2020-08" db="EMBL/GenBank/DDBJ databases">
        <title>Novel species isolated from subtropical streams in China.</title>
        <authorList>
            <person name="Lu H."/>
        </authorList>
    </citation>
    <scope>NUCLEOTIDE SEQUENCE [LARGE SCALE GENOMIC DNA]</scope>
    <source>
        <strain evidence="2 3">FT31W</strain>
    </source>
</reference>
<protein>
    <submittedName>
        <fullName evidence="2">Transcriptional regulator</fullName>
    </submittedName>
</protein>